<dbReference type="eggNOG" id="COG0716">
    <property type="taxonomic scope" value="Bacteria"/>
</dbReference>
<dbReference type="STRING" id="555088.DealDRAFT_3099"/>
<organism evidence="2 3">
    <name type="scientific">Dethiobacter alkaliphilus AHT 1</name>
    <dbReference type="NCBI Taxonomy" id="555088"/>
    <lineage>
        <taxon>Bacteria</taxon>
        <taxon>Bacillati</taxon>
        <taxon>Bacillota</taxon>
        <taxon>Dethiobacteria</taxon>
        <taxon>Dethiobacterales</taxon>
        <taxon>Dethiobacteraceae</taxon>
        <taxon>Dethiobacter</taxon>
    </lineage>
</organism>
<protein>
    <recommendedName>
        <fullName evidence="1">Flavodoxin-like domain-containing protein</fullName>
    </recommendedName>
</protein>
<dbReference type="AlphaFoldDB" id="C0GKU0"/>
<evidence type="ECO:0000313" key="2">
    <source>
        <dbReference type="EMBL" id="EEG76059.1"/>
    </source>
</evidence>
<accession>C0GKU0</accession>
<feature type="domain" description="Flavodoxin-like" evidence="1">
    <location>
        <begin position="3"/>
        <end position="155"/>
    </location>
</feature>
<keyword evidence="3" id="KW-1185">Reference proteome</keyword>
<dbReference type="RefSeq" id="WP_008519171.1">
    <property type="nucleotide sequence ID" value="NZ_ACJM01000027.1"/>
</dbReference>
<reference evidence="2 3" key="1">
    <citation type="submission" date="2009-02" db="EMBL/GenBank/DDBJ databases">
        <title>Sequencing of the draft genome and assembly of Dethiobacter alkaliphilus AHT 1.</title>
        <authorList>
            <consortium name="US DOE Joint Genome Institute (JGI-PGF)"/>
            <person name="Lucas S."/>
            <person name="Copeland A."/>
            <person name="Lapidus A."/>
            <person name="Glavina del Rio T."/>
            <person name="Dalin E."/>
            <person name="Tice H."/>
            <person name="Bruce D."/>
            <person name="Goodwin L."/>
            <person name="Pitluck S."/>
            <person name="Larimer F."/>
            <person name="Land M.L."/>
            <person name="Hauser L."/>
            <person name="Muyzer G."/>
        </authorList>
    </citation>
    <scope>NUCLEOTIDE SEQUENCE [LARGE SCALE GENOMIC DNA]</scope>
    <source>
        <strain evidence="2 3">AHT 1</strain>
    </source>
</reference>
<dbReference type="Pfam" id="PF00258">
    <property type="entry name" value="Flavodoxin_1"/>
    <property type="match status" value="1"/>
</dbReference>
<dbReference type="EMBL" id="ACJM01000027">
    <property type="protein sequence ID" value="EEG76059.1"/>
    <property type="molecule type" value="Genomic_DNA"/>
</dbReference>
<comment type="caution">
    <text evidence="2">The sequence shown here is derived from an EMBL/GenBank/DDBJ whole genome shotgun (WGS) entry which is preliminary data.</text>
</comment>
<sequence length="155" mass="17048">MNIGIIVYSQTGNTNSVAQKLKEQLEANGHTATIEKITTTADSSPRATEFEFTNTPKTEPYDAIIFAAAVQAFSLVPVMAAYLNQLPTLQNKKVACVVTKQLPFHWTGGNRAINKMKEICRSKGADIIGTEIIIWSKPNREENIDQCATNICSML</sequence>
<proteinExistence type="predicted"/>
<dbReference type="PROSITE" id="PS50902">
    <property type="entry name" value="FLAVODOXIN_LIKE"/>
    <property type="match status" value="1"/>
</dbReference>
<evidence type="ECO:0000313" key="3">
    <source>
        <dbReference type="Proteomes" id="UP000006443"/>
    </source>
</evidence>
<dbReference type="Gene3D" id="3.40.50.360">
    <property type="match status" value="1"/>
</dbReference>
<evidence type="ECO:0000259" key="1">
    <source>
        <dbReference type="PROSITE" id="PS50902"/>
    </source>
</evidence>
<dbReference type="GO" id="GO:0016651">
    <property type="term" value="F:oxidoreductase activity, acting on NAD(P)H"/>
    <property type="evidence" value="ECO:0007669"/>
    <property type="project" value="UniProtKB-ARBA"/>
</dbReference>
<dbReference type="InterPro" id="IPR008254">
    <property type="entry name" value="Flavodoxin/NO_synth"/>
</dbReference>
<dbReference type="Proteomes" id="UP000006443">
    <property type="component" value="Unassembled WGS sequence"/>
</dbReference>
<name>C0GKU0_DETAL</name>
<dbReference type="SUPFAM" id="SSF52218">
    <property type="entry name" value="Flavoproteins"/>
    <property type="match status" value="1"/>
</dbReference>
<dbReference type="InterPro" id="IPR029039">
    <property type="entry name" value="Flavoprotein-like_sf"/>
</dbReference>
<dbReference type="GO" id="GO:0010181">
    <property type="term" value="F:FMN binding"/>
    <property type="evidence" value="ECO:0007669"/>
    <property type="project" value="InterPro"/>
</dbReference>
<gene>
    <name evidence="2" type="ORF">DealDRAFT_3099</name>
</gene>
<dbReference type="OrthoDB" id="411306at2"/>